<reference evidence="2 3" key="1">
    <citation type="submission" date="2019-11" db="EMBL/GenBank/DDBJ databases">
        <title>Type strains purchased from KCTC, JCM and DSMZ.</title>
        <authorList>
            <person name="Lu H."/>
        </authorList>
    </citation>
    <scope>NUCLEOTIDE SEQUENCE [LARGE SCALE GENOMIC DNA]</scope>
    <source>
        <strain evidence="2 3">KCTC 52429</strain>
    </source>
</reference>
<dbReference type="AlphaFoldDB" id="A0A6I3SXN5"/>
<keyword evidence="1" id="KW-0812">Transmembrane</keyword>
<dbReference type="OrthoDB" id="6422829at2"/>
<dbReference type="RefSeq" id="WP_155470728.1">
    <property type="nucleotide sequence ID" value="NZ_BMKG01000027.1"/>
</dbReference>
<comment type="caution">
    <text evidence="2">The sequence shown here is derived from an EMBL/GenBank/DDBJ whole genome shotgun (WGS) entry which is preliminary data.</text>
</comment>
<protein>
    <submittedName>
        <fullName evidence="2">Uncharacterized protein</fullName>
    </submittedName>
</protein>
<feature type="transmembrane region" description="Helical" evidence="1">
    <location>
        <begin position="26"/>
        <end position="44"/>
    </location>
</feature>
<keyword evidence="1" id="KW-1133">Transmembrane helix</keyword>
<sequence>MSDARRKMLDEDLQLLDDGIRSSKRLIVGFGLVLTLSYFSWFIYHSIPVSIDSGDWGTLGDFIGGILNPIIAFSAFYWLTKSVRIQKEELGETRATLNETLAAQSAQIRISAYTALISSTTSEIDVLHTRLTYLCEQFKKTEVTGILDLEGEWLGIEAARDRIATINTEISAQLQRKLALEECIRNLL</sequence>
<dbReference type="EMBL" id="WNKZ01000028">
    <property type="protein sequence ID" value="MTV53415.1"/>
    <property type="molecule type" value="Genomic_DNA"/>
</dbReference>
<feature type="transmembrane region" description="Helical" evidence="1">
    <location>
        <begin position="56"/>
        <end position="79"/>
    </location>
</feature>
<evidence type="ECO:0000313" key="3">
    <source>
        <dbReference type="Proteomes" id="UP000430634"/>
    </source>
</evidence>
<gene>
    <name evidence="2" type="ORF">GM672_11825</name>
</gene>
<organism evidence="2 3">
    <name type="scientific">Pseudoduganella buxea</name>
    <dbReference type="NCBI Taxonomy" id="1949069"/>
    <lineage>
        <taxon>Bacteria</taxon>
        <taxon>Pseudomonadati</taxon>
        <taxon>Pseudomonadota</taxon>
        <taxon>Betaproteobacteria</taxon>
        <taxon>Burkholderiales</taxon>
        <taxon>Oxalobacteraceae</taxon>
        <taxon>Telluria group</taxon>
        <taxon>Pseudoduganella</taxon>
    </lineage>
</organism>
<accession>A0A6I3SXN5</accession>
<evidence type="ECO:0000256" key="1">
    <source>
        <dbReference type="SAM" id="Phobius"/>
    </source>
</evidence>
<name>A0A6I3SXN5_9BURK</name>
<keyword evidence="1" id="KW-0472">Membrane</keyword>
<proteinExistence type="predicted"/>
<evidence type="ECO:0000313" key="2">
    <source>
        <dbReference type="EMBL" id="MTV53415.1"/>
    </source>
</evidence>
<dbReference type="Proteomes" id="UP000430634">
    <property type="component" value="Unassembled WGS sequence"/>
</dbReference>